<dbReference type="FunFam" id="1.10.10.10:FF:000001">
    <property type="entry name" value="LysR family transcriptional regulator"/>
    <property type="match status" value="1"/>
</dbReference>
<evidence type="ECO:0000256" key="4">
    <source>
        <dbReference type="ARBA" id="ARBA00023163"/>
    </source>
</evidence>
<keyword evidence="3" id="KW-0238">DNA-binding</keyword>
<evidence type="ECO:0000256" key="1">
    <source>
        <dbReference type="ARBA" id="ARBA00009437"/>
    </source>
</evidence>
<dbReference type="EMBL" id="JABBVZ010000019">
    <property type="protein sequence ID" value="NMP22238.1"/>
    <property type="molecule type" value="Genomic_DNA"/>
</dbReference>
<comment type="similarity">
    <text evidence="1">Belongs to the LysR transcriptional regulatory family.</text>
</comment>
<dbReference type="InterPro" id="IPR005119">
    <property type="entry name" value="LysR_subst-bd"/>
</dbReference>
<proteinExistence type="inferred from homology"/>
<comment type="caution">
    <text evidence="6">The sequence shown here is derived from an EMBL/GenBank/DDBJ whole genome shotgun (WGS) entry which is preliminary data.</text>
</comment>
<name>A0A7Y0L2S0_9FIRM</name>
<keyword evidence="2" id="KW-0805">Transcription regulation</keyword>
<gene>
    <name evidence="6" type="ORF">HIJ39_07715</name>
</gene>
<dbReference type="RefSeq" id="WP_169098355.1">
    <property type="nucleotide sequence ID" value="NZ_JABBVZ010000019.1"/>
</dbReference>
<keyword evidence="4" id="KW-0804">Transcription</keyword>
<feature type="domain" description="HTH lysR-type" evidence="5">
    <location>
        <begin position="1"/>
        <end position="57"/>
    </location>
</feature>
<dbReference type="InterPro" id="IPR036388">
    <property type="entry name" value="WH-like_DNA-bd_sf"/>
</dbReference>
<dbReference type="Gene3D" id="1.10.10.10">
    <property type="entry name" value="Winged helix-like DNA-binding domain superfamily/Winged helix DNA-binding domain"/>
    <property type="match status" value="1"/>
</dbReference>
<dbReference type="PRINTS" id="PR00039">
    <property type="entry name" value="HTHLYSR"/>
</dbReference>
<dbReference type="InterPro" id="IPR000847">
    <property type="entry name" value="LysR_HTH_N"/>
</dbReference>
<reference evidence="6 7" key="1">
    <citation type="submission" date="2020-04" db="EMBL/GenBank/DDBJ databases">
        <authorList>
            <person name="Zhang R."/>
            <person name="Schippers A."/>
        </authorList>
    </citation>
    <scope>NUCLEOTIDE SEQUENCE [LARGE SCALE GENOMIC DNA]</scope>
    <source>
        <strain evidence="6 7">DSM 109850</strain>
    </source>
</reference>
<sequence length="299" mass="33457">MIRSLLVYRTVVEQGSFTRAGEKLFLTQSSVSRIIEALEEEYGVRLLDRTTKSVRPTAAGKIVYHYAVSALTRDSETRQQLRELRDEPAGLLSIGAGFTYGEYILPHAIAAFIRRYPLVQPKITIMNSGRIARRVSEGILQLGIVEGDITVDGIIRMPFAEDELVVVVPPQHRLAQTPEIGLADLANEPWILRESGSAIRQIVDRVFSDHHIAPNRLMEFGSSQIIKASVIAGLGIAMMSEWSIRSEVRQGLLVPLRLRNYPVISNFCCVIAASEFQPKVVTVFRDFLTEFRIPESSHV</sequence>
<evidence type="ECO:0000256" key="2">
    <source>
        <dbReference type="ARBA" id="ARBA00023015"/>
    </source>
</evidence>
<dbReference type="GO" id="GO:0000976">
    <property type="term" value="F:transcription cis-regulatory region binding"/>
    <property type="evidence" value="ECO:0007669"/>
    <property type="project" value="TreeGrafter"/>
</dbReference>
<dbReference type="Pfam" id="PF03466">
    <property type="entry name" value="LysR_substrate"/>
    <property type="match status" value="1"/>
</dbReference>
<protein>
    <submittedName>
        <fullName evidence="6">LysR family transcriptional regulator</fullName>
    </submittedName>
</protein>
<keyword evidence="7" id="KW-1185">Reference proteome</keyword>
<evidence type="ECO:0000313" key="7">
    <source>
        <dbReference type="Proteomes" id="UP000533476"/>
    </source>
</evidence>
<dbReference type="Proteomes" id="UP000533476">
    <property type="component" value="Unassembled WGS sequence"/>
</dbReference>
<dbReference type="GO" id="GO:0003700">
    <property type="term" value="F:DNA-binding transcription factor activity"/>
    <property type="evidence" value="ECO:0007669"/>
    <property type="project" value="InterPro"/>
</dbReference>
<evidence type="ECO:0000256" key="3">
    <source>
        <dbReference type="ARBA" id="ARBA00023125"/>
    </source>
</evidence>
<dbReference type="PANTHER" id="PTHR30126">
    <property type="entry name" value="HTH-TYPE TRANSCRIPTIONAL REGULATOR"/>
    <property type="match status" value="1"/>
</dbReference>
<dbReference type="InterPro" id="IPR036390">
    <property type="entry name" value="WH_DNA-bd_sf"/>
</dbReference>
<dbReference type="AlphaFoldDB" id="A0A7Y0L2S0"/>
<dbReference type="Pfam" id="PF00126">
    <property type="entry name" value="HTH_1"/>
    <property type="match status" value="1"/>
</dbReference>
<dbReference type="SUPFAM" id="SSF53850">
    <property type="entry name" value="Periplasmic binding protein-like II"/>
    <property type="match status" value="1"/>
</dbReference>
<evidence type="ECO:0000313" key="6">
    <source>
        <dbReference type="EMBL" id="NMP22238.1"/>
    </source>
</evidence>
<evidence type="ECO:0000259" key="5">
    <source>
        <dbReference type="PROSITE" id="PS50931"/>
    </source>
</evidence>
<dbReference type="PANTHER" id="PTHR30126:SF39">
    <property type="entry name" value="HTH-TYPE TRANSCRIPTIONAL REGULATOR CYSL"/>
    <property type="match status" value="1"/>
</dbReference>
<dbReference type="PROSITE" id="PS50931">
    <property type="entry name" value="HTH_LYSR"/>
    <property type="match status" value="1"/>
</dbReference>
<accession>A0A7Y0L2S0</accession>
<dbReference type="CDD" id="cd08420">
    <property type="entry name" value="PBP2_CysL_like"/>
    <property type="match status" value="1"/>
</dbReference>
<dbReference type="Gene3D" id="3.40.190.290">
    <property type="match status" value="1"/>
</dbReference>
<organism evidence="6 7">
    <name type="scientific">Sulfobacillus harzensis</name>
    <dbReference type="NCBI Taxonomy" id="2729629"/>
    <lineage>
        <taxon>Bacteria</taxon>
        <taxon>Bacillati</taxon>
        <taxon>Bacillota</taxon>
        <taxon>Clostridia</taxon>
        <taxon>Eubacteriales</taxon>
        <taxon>Clostridiales Family XVII. Incertae Sedis</taxon>
        <taxon>Sulfobacillus</taxon>
    </lineage>
</organism>
<dbReference type="SUPFAM" id="SSF46785">
    <property type="entry name" value="Winged helix' DNA-binding domain"/>
    <property type="match status" value="1"/>
</dbReference>